<feature type="compositionally biased region" description="Polar residues" evidence="1">
    <location>
        <begin position="313"/>
        <end position="333"/>
    </location>
</feature>
<feature type="compositionally biased region" description="Polar residues" evidence="1">
    <location>
        <begin position="266"/>
        <end position="280"/>
    </location>
</feature>
<dbReference type="Proteomes" id="UP001057375">
    <property type="component" value="Unassembled WGS sequence"/>
</dbReference>
<organism evidence="2 3">
    <name type="scientific">Aduncisulcus paluster</name>
    <dbReference type="NCBI Taxonomy" id="2918883"/>
    <lineage>
        <taxon>Eukaryota</taxon>
        <taxon>Metamonada</taxon>
        <taxon>Carpediemonas-like organisms</taxon>
        <taxon>Aduncisulcus</taxon>
    </lineage>
</organism>
<name>A0ABQ5KW44_9EUKA</name>
<proteinExistence type="predicted"/>
<feature type="compositionally biased region" description="Polar residues" evidence="1">
    <location>
        <begin position="83"/>
        <end position="96"/>
    </location>
</feature>
<dbReference type="EMBL" id="BQXS01011091">
    <property type="protein sequence ID" value="GKT35893.1"/>
    <property type="molecule type" value="Genomic_DNA"/>
</dbReference>
<evidence type="ECO:0000313" key="3">
    <source>
        <dbReference type="Proteomes" id="UP001057375"/>
    </source>
</evidence>
<feature type="compositionally biased region" description="Basic and acidic residues" evidence="1">
    <location>
        <begin position="339"/>
        <end position="354"/>
    </location>
</feature>
<reference evidence="2" key="1">
    <citation type="submission" date="2022-03" db="EMBL/GenBank/DDBJ databases">
        <title>Draft genome sequence of Aduncisulcus paluster, a free-living microaerophilic Fornicata.</title>
        <authorList>
            <person name="Yuyama I."/>
            <person name="Kume K."/>
            <person name="Tamura T."/>
            <person name="Inagaki Y."/>
            <person name="Hashimoto T."/>
        </authorList>
    </citation>
    <scope>NUCLEOTIDE SEQUENCE</scope>
    <source>
        <strain evidence="2">NY0171</strain>
    </source>
</reference>
<feature type="region of interest" description="Disordered" evidence="1">
    <location>
        <begin position="111"/>
        <end position="187"/>
    </location>
</feature>
<feature type="region of interest" description="Disordered" evidence="1">
    <location>
        <begin position="311"/>
        <end position="354"/>
    </location>
</feature>
<evidence type="ECO:0000256" key="1">
    <source>
        <dbReference type="SAM" id="MobiDB-lite"/>
    </source>
</evidence>
<keyword evidence="3" id="KW-1185">Reference proteome</keyword>
<evidence type="ECO:0000313" key="2">
    <source>
        <dbReference type="EMBL" id="GKT35893.1"/>
    </source>
</evidence>
<feature type="region of interest" description="Disordered" evidence="1">
    <location>
        <begin position="57"/>
        <end position="96"/>
    </location>
</feature>
<accession>A0ABQ5KW44</accession>
<feature type="compositionally biased region" description="Polar residues" evidence="1">
    <location>
        <begin position="243"/>
        <end position="253"/>
    </location>
</feature>
<protein>
    <submittedName>
        <fullName evidence="2">Uncharacterized protein</fullName>
    </submittedName>
</protein>
<sequence length="354" mass="38139">MQLSELKSPKSPLSREMVQVSKSEVLSLLIISRKLKENYPNDRDVSKLYHSLSVISDSCHKSPSKVPKLSASDLKSPEVESGSLESPQLDGISTRTRRQSGIASAILVTPPAPVKGLSQPPVSCKPAGNNANNDNEGVARTPSQSKRVSVMIDSKVVASSTHDNGNAVEEVTPSVHSKYDKKHTKNDEVLDRGKMALLKAKRLLSQHGAKTPSSGLIVGKKSSISVRPGRPSSSMSYRRGNPKTPSQTHRSSGGTAGLGSAMPSRHVSTSMHSVSRQTPRSTKRVVVSSHQTPGGGKHKLTASFQRLSRRGATLSSCRTVSLGSRRTPVSLSRTPMMRGNEDFRKRNDPSDLKK</sequence>
<feature type="region of interest" description="Disordered" evidence="1">
    <location>
        <begin position="203"/>
        <end position="299"/>
    </location>
</feature>
<feature type="compositionally biased region" description="Polar residues" evidence="1">
    <location>
        <begin position="129"/>
        <end position="147"/>
    </location>
</feature>
<comment type="caution">
    <text evidence="2">The sequence shown here is derived from an EMBL/GenBank/DDBJ whole genome shotgun (WGS) entry which is preliminary data.</text>
</comment>
<gene>
    <name evidence="2" type="ORF">ADUPG1_008958</name>
</gene>